<dbReference type="Proteomes" id="UP000324222">
    <property type="component" value="Unassembled WGS sequence"/>
</dbReference>
<evidence type="ECO:0000313" key="2">
    <source>
        <dbReference type="Proteomes" id="UP000324222"/>
    </source>
</evidence>
<protein>
    <submittedName>
        <fullName evidence="1">Uncharacterized protein</fullName>
    </submittedName>
</protein>
<sequence length="66" mass="7350">MMFPYLLKVNSKLWNVVASSSLTPCTGSAYVSVLQLSCCSGEREWWKHPICDTCGEIFQPVAVSCF</sequence>
<proteinExistence type="predicted"/>
<dbReference type="EMBL" id="VSRR010001004">
    <property type="protein sequence ID" value="MPC21684.1"/>
    <property type="molecule type" value="Genomic_DNA"/>
</dbReference>
<name>A0A5B7DKZ2_PORTR</name>
<keyword evidence="2" id="KW-1185">Reference proteome</keyword>
<reference evidence="1 2" key="1">
    <citation type="submission" date="2019-05" db="EMBL/GenBank/DDBJ databases">
        <title>Another draft genome of Portunus trituberculatus and its Hox gene families provides insights of decapod evolution.</title>
        <authorList>
            <person name="Jeong J.-H."/>
            <person name="Song I."/>
            <person name="Kim S."/>
            <person name="Choi T."/>
            <person name="Kim D."/>
            <person name="Ryu S."/>
            <person name="Kim W."/>
        </authorList>
    </citation>
    <scope>NUCLEOTIDE SEQUENCE [LARGE SCALE GENOMIC DNA]</scope>
    <source>
        <tissue evidence="1">Muscle</tissue>
    </source>
</reference>
<evidence type="ECO:0000313" key="1">
    <source>
        <dbReference type="EMBL" id="MPC21684.1"/>
    </source>
</evidence>
<accession>A0A5B7DKZ2</accession>
<comment type="caution">
    <text evidence="1">The sequence shown here is derived from an EMBL/GenBank/DDBJ whole genome shotgun (WGS) entry which is preliminary data.</text>
</comment>
<dbReference type="AlphaFoldDB" id="A0A5B7DKZ2"/>
<gene>
    <name evidence="1" type="ORF">E2C01_014676</name>
</gene>
<organism evidence="1 2">
    <name type="scientific">Portunus trituberculatus</name>
    <name type="common">Swimming crab</name>
    <name type="synonym">Neptunus trituberculatus</name>
    <dbReference type="NCBI Taxonomy" id="210409"/>
    <lineage>
        <taxon>Eukaryota</taxon>
        <taxon>Metazoa</taxon>
        <taxon>Ecdysozoa</taxon>
        <taxon>Arthropoda</taxon>
        <taxon>Crustacea</taxon>
        <taxon>Multicrustacea</taxon>
        <taxon>Malacostraca</taxon>
        <taxon>Eumalacostraca</taxon>
        <taxon>Eucarida</taxon>
        <taxon>Decapoda</taxon>
        <taxon>Pleocyemata</taxon>
        <taxon>Brachyura</taxon>
        <taxon>Eubrachyura</taxon>
        <taxon>Portunoidea</taxon>
        <taxon>Portunidae</taxon>
        <taxon>Portuninae</taxon>
        <taxon>Portunus</taxon>
    </lineage>
</organism>